<dbReference type="SUPFAM" id="SSF82866">
    <property type="entry name" value="Multidrug efflux transporter AcrB transmembrane domain"/>
    <property type="match status" value="2"/>
</dbReference>
<dbReference type="Pfam" id="PF00873">
    <property type="entry name" value="ACR_tran"/>
    <property type="match status" value="1"/>
</dbReference>
<dbReference type="GO" id="GO:0005886">
    <property type="term" value="C:plasma membrane"/>
    <property type="evidence" value="ECO:0007669"/>
    <property type="project" value="TreeGrafter"/>
</dbReference>
<keyword evidence="1" id="KW-0812">Transmembrane</keyword>
<dbReference type="EMBL" id="VDMB01000001">
    <property type="protein sequence ID" value="TYT76231.1"/>
    <property type="molecule type" value="Genomic_DNA"/>
</dbReference>
<keyword evidence="1" id="KW-0472">Membrane</keyword>
<evidence type="ECO:0000313" key="3">
    <source>
        <dbReference type="Proteomes" id="UP000321899"/>
    </source>
</evidence>
<reference evidence="2 3" key="1">
    <citation type="submission" date="2019-06" db="EMBL/GenBank/DDBJ databases">
        <title>Desulfobotulus mexicanus sp. nov., a novel sulfate-reducing bacterium isolated from the sediment of an alkaline crater lake in Mexico.</title>
        <authorList>
            <person name="Hirschler-Rea A."/>
        </authorList>
    </citation>
    <scope>NUCLEOTIDE SEQUENCE [LARGE SCALE GENOMIC DNA]</scope>
    <source>
        <strain evidence="2 3">PAR22N</strain>
    </source>
</reference>
<accession>A0A5Q4VJX5</accession>
<dbReference type="GO" id="GO:0042910">
    <property type="term" value="F:xenobiotic transmembrane transporter activity"/>
    <property type="evidence" value="ECO:0007669"/>
    <property type="project" value="TreeGrafter"/>
</dbReference>
<dbReference type="AlphaFoldDB" id="A0A5Q4VJX5"/>
<dbReference type="Gene3D" id="1.20.1640.10">
    <property type="entry name" value="Multidrug efflux transporter AcrB transmembrane domain"/>
    <property type="match status" value="2"/>
</dbReference>
<dbReference type="PANTHER" id="PTHR32063:SF18">
    <property type="entry name" value="CATION EFFLUX SYSTEM PROTEIN"/>
    <property type="match status" value="1"/>
</dbReference>
<sequence length="1022" mass="113583">MNLTRLAIEKNRISLVFLFVIIVGGLIAYRDLPRDYDPGFVLRVARVVTYFPGASPERVEQLVTDRLEKVIQEIPELDYVKSQSKTGVSIIDVWVKERYRNMRPIWDNLRRKVERAALDLPEGVYAPIVNDEFSDVFGTLIGITGEDYSYRELKAVADEVRDALLMLDEVAKVDLYGVQDERIFVEYSNARLGEMGISPYQLMGILKSRNIIIPGGAIDVEGERIALEPSGNFESLDELRQTVVQVPGRAEMLFLADMVDIRRGYADPPSSMMRANGIPSIGLAVSMREGGNLIDLGDAVSGLLEGVRLYYPYGIEFHLVNFSPGEVRDKVSLFQKNLFQAVLMVLGITFVALGLRTGLVVAALIPMTMFMGLMLMSFFGIGIDQMSLASLVISLGMLVDNAIVMSESISVRMEEGEAPVAAAIASARELTVPLLTSSLATAASFLPIFLAKSTTGEYTAPLFKVVTLILLSSWLISMTLIPLLATKVLKVRKSRAGKKTYNSGFYRIYRKMLGLSLRHRGLSLGLVFMVFLSVMYTFRYLPVIFFPPSDRLFFTAELELPAGSTIESTEAMVKDVEAFMKKRFLTGPERSEGIRSWVTHIAQGGPRYLLTHVPEQGVPHYALMIINITDLDLMPGIKAEMEAYVEKRYLDAKIELKRIQNGPPVQDPVQIRISGRDTEKLFAIAEEVKQRLAGEAGVRQISDDWGRRIKKLVVRVNQPRARMAGVSSQDIAISLQTGLSGFTLTEFREDDKLIPVSLRSVAADRKDIGKLENIHVYAQATGRSVPLSQVADIEIVWQPSEVLRRDRLRTVTVSSGLMPGYTAEEIIRSMQPWLDQEMLSWGMGFRYAFGGEREKSTQANAAIMEQIPVGGFIILMLLMLQFNSFRKTLIIMTTIPLGLIGVVAGLHITGLYFGFMTLLGIISLSGIVVNNAIVLLDRIRIEMEEMKRTPQEAIVEAGCRRMRPIVLSTATTALGMVPLLWGGGPIWAPMAVGIIFGLIFSTVLTLGVVPVLYALLFRVRFN</sequence>
<keyword evidence="1" id="KW-1133">Transmembrane helix</keyword>
<feature type="transmembrane region" description="Helical" evidence="1">
    <location>
        <begin position="521"/>
        <end position="541"/>
    </location>
</feature>
<dbReference type="Gene3D" id="3.30.2090.10">
    <property type="entry name" value="Multidrug efflux transporter AcrB TolC docking domain, DN and DC subdomains"/>
    <property type="match status" value="2"/>
</dbReference>
<feature type="transmembrane region" description="Helical" evidence="1">
    <location>
        <begin position="362"/>
        <end position="383"/>
    </location>
</feature>
<feature type="transmembrane region" description="Helical" evidence="1">
    <location>
        <begin position="462"/>
        <end position="485"/>
    </location>
</feature>
<feature type="transmembrane region" description="Helical" evidence="1">
    <location>
        <begin position="965"/>
        <end position="984"/>
    </location>
</feature>
<dbReference type="PANTHER" id="PTHR32063">
    <property type="match status" value="1"/>
</dbReference>
<feature type="transmembrane region" description="Helical" evidence="1">
    <location>
        <begin position="863"/>
        <end position="882"/>
    </location>
</feature>
<keyword evidence="3" id="KW-1185">Reference proteome</keyword>
<dbReference type="PRINTS" id="PR00702">
    <property type="entry name" value="ACRIFLAVINRP"/>
</dbReference>
<feature type="transmembrane region" description="Helical" evidence="1">
    <location>
        <begin position="990"/>
        <end position="1016"/>
    </location>
</feature>
<protein>
    <submittedName>
        <fullName evidence="2">Efflux RND transporter permease subunit</fullName>
    </submittedName>
</protein>
<feature type="transmembrane region" description="Helical" evidence="1">
    <location>
        <begin position="338"/>
        <end position="355"/>
    </location>
</feature>
<comment type="caution">
    <text evidence="2">The sequence shown here is derived from an EMBL/GenBank/DDBJ whole genome shotgun (WGS) entry which is preliminary data.</text>
</comment>
<dbReference type="InterPro" id="IPR027463">
    <property type="entry name" value="AcrB_DN_DC_subdom"/>
</dbReference>
<dbReference type="RefSeq" id="WP_139445389.1">
    <property type="nucleotide sequence ID" value="NZ_VDMB01000001.1"/>
</dbReference>
<dbReference type="Gene3D" id="3.30.70.1320">
    <property type="entry name" value="Multidrug efflux transporter AcrB pore domain like"/>
    <property type="match status" value="1"/>
</dbReference>
<evidence type="ECO:0000256" key="1">
    <source>
        <dbReference type="SAM" id="Phobius"/>
    </source>
</evidence>
<evidence type="ECO:0000313" key="2">
    <source>
        <dbReference type="EMBL" id="TYT76231.1"/>
    </source>
</evidence>
<organism evidence="2 3">
    <name type="scientific">Desulfobotulus mexicanus</name>
    <dbReference type="NCBI Taxonomy" id="2586642"/>
    <lineage>
        <taxon>Bacteria</taxon>
        <taxon>Pseudomonadati</taxon>
        <taxon>Thermodesulfobacteriota</taxon>
        <taxon>Desulfobacteria</taxon>
        <taxon>Desulfobacterales</taxon>
        <taxon>Desulfobacteraceae</taxon>
        <taxon>Desulfobotulus</taxon>
    </lineage>
</organism>
<feature type="transmembrane region" description="Helical" evidence="1">
    <location>
        <begin position="889"/>
        <end position="908"/>
    </location>
</feature>
<dbReference type="InterPro" id="IPR001036">
    <property type="entry name" value="Acrflvin-R"/>
</dbReference>
<dbReference type="SUPFAM" id="SSF82693">
    <property type="entry name" value="Multidrug efflux transporter AcrB pore domain, PN1, PN2, PC1 and PC2 subdomains"/>
    <property type="match status" value="2"/>
</dbReference>
<proteinExistence type="predicted"/>
<name>A0A5Q4VJX5_9BACT</name>
<dbReference type="Gene3D" id="3.30.70.1440">
    <property type="entry name" value="Multidrug efflux transporter AcrB pore domain"/>
    <property type="match status" value="1"/>
</dbReference>
<gene>
    <name evidence="2" type="ORF">FIM25_01380</name>
</gene>
<dbReference type="OrthoDB" id="9759330at2"/>
<dbReference type="Proteomes" id="UP000321899">
    <property type="component" value="Unassembled WGS sequence"/>
</dbReference>
<dbReference type="Gene3D" id="3.30.70.1430">
    <property type="entry name" value="Multidrug efflux transporter AcrB pore domain"/>
    <property type="match status" value="2"/>
</dbReference>
<dbReference type="SUPFAM" id="SSF82714">
    <property type="entry name" value="Multidrug efflux transporter AcrB TolC docking domain, DN and DC subdomains"/>
    <property type="match status" value="2"/>
</dbReference>
<feature type="transmembrane region" description="Helical" evidence="1">
    <location>
        <begin position="914"/>
        <end position="936"/>
    </location>
</feature>
<feature type="transmembrane region" description="Helical" evidence="1">
    <location>
        <begin position="12"/>
        <end position="29"/>
    </location>
</feature>